<protein>
    <submittedName>
        <fullName evidence="1">Uncharacterized protein</fullName>
    </submittedName>
</protein>
<dbReference type="EMBL" id="JMCB01000010">
    <property type="protein sequence ID" value="KFE66334.1"/>
    <property type="molecule type" value="Genomic_DNA"/>
</dbReference>
<reference evidence="1 2" key="1">
    <citation type="submission" date="2014-04" db="EMBL/GenBank/DDBJ databases">
        <title>Genome assembly of Hyalangium minutum DSM 14724.</title>
        <authorList>
            <person name="Sharma G."/>
            <person name="Subramanian S."/>
        </authorList>
    </citation>
    <scope>NUCLEOTIDE SEQUENCE [LARGE SCALE GENOMIC DNA]</scope>
    <source>
        <strain evidence="1 2">DSM 14724</strain>
    </source>
</reference>
<proteinExistence type="predicted"/>
<gene>
    <name evidence="1" type="ORF">DB31_0807</name>
</gene>
<name>A0A085WF71_9BACT</name>
<comment type="caution">
    <text evidence="1">The sequence shown here is derived from an EMBL/GenBank/DDBJ whole genome shotgun (WGS) entry which is preliminary data.</text>
</comment>
<evidence type="ECO:0000313" key="1">
    <source>
        <dbReference type="EMBL" id="KFE66334.1"/>
    </source>
</evidence>
<sequence>MSEPGEAPLERSAFSTCTYSIWGWGLKVLRDQRTNIINYEGDLELQVRYHANGVSLPRYPEPSEGVSYYKVAYPEHYNRPGHITDVVSSVEAPVTITLTAEVWEIENGLQGGTDYGTASIPLTLNCIDTAIEGNVNVSVPGDNSKEKTALVQVWIDAVK</sequence>
<organism evidence="1 2">
    <name type="scientific">Hyalangium minutum</name>
    <dbReference type="NCBI Taxonomy" id="394096"/>
    <lineage>
        <taxon>Bacteria</taxon>
        <taxon>Pseudomonadati</taxon>
        <taxon>Myxococcota</taxon>
        <taxon>Myxococcia</taxon>
        <taxon>Myxococcales</taxon>
        <taxon>Cystobacterineae</taxon>
        <taxon>Archangiaceae</taxon>
        <taxon>Hyalangium</taxon>
    </lineage>
</organism>
<accession>A0A085WF71</accession>
<evidence type="ECO:0000313" key="2">
    <source>
        <dbReference type="Proteomes" id="UP000028725"/>
    </source>
</evidence>
<dbReference type="AlphaFoldDB" id="A0A085WF71"/>
<dbReference type="Proteomes" id="UP000028725">
    <property type="component" value="Unassembled WGS sequence"/>
</dbReference>
<keyword evidence="2" id="KW-1185">Reference proteome</keyword>